<reference evidence="2" key="1">
    <citation type="journal article" date="2015" name="Insect Biochem. Mol. Biol.">
        <title>An insight into the sialome of the horse fly, Tabanus bromius.</title>
        <authorList>
            <person name="Ribeiro J.M."/>
            <person name="Kazimirova M."/>
            <person name="Takac P."/>
            <person name="Andersen J.F."/>
            <person name="Francischetti I.M."/>
        </authorList>
    </citation>
    <scope>NUCLEOTIDE SEQUENCE</scope>
</reference>
<keyword evidence="1" id="KW-1133">Transmembrane helix</keyword>
<keyword evidence="1" id="KW-0472">Membrane</keyword>
<keyword evidence="1" id="KW-0812">Transmembrane</keyword>
<evidence type="ECO:0000256" key="1">
    <source>
        <dbReference type="SAM" id="Phobius"/>
    </source>
</evidence>
<protein>
    <submittedName>
        <fullName evidence="2">Putative conserved plasma membrane protein</fullName>
    </submittedName>
</protein>
<dbReference type="GO" id="GO:0016020">
    <property type="term" value="C:membrane"/>
    <property type="evidence" value="ECO:0007669"/>
    <property type="project" value="TreeGrafter"/>
</dbReference>
<dbReference type="AlphaFoldDB" id="A0A0K8TQQ7"/>
<proteinExistence type="evidence at transcript level"/>
<sequence length="324" mass="37392">LPKMSKKGRGLFGFFNTPAGRKLAFGGSCALAVSLFSANYLPHTIFIKNYREFVQCYRSGVERQVPEKLLKRVEKAFDLLDVNSMERKIIKPFIVYGFDTFQAGSTKSRFGGILGVPWNYTYETSKDVDHQEVRFRNEMIPWSSQAGKLLEDALVLKEDEQIFAICKSILQLQTQSVLLNSIYPSASFIFIYSVANYLNQRMNLYARPLSLRLVMYGILGLFGVGTWSFAKDFTQVQYDARIDKRLCELGPEYIEAGVRYYDKILKKNMAVRELKGDDFYTAKGNENYFLRQKSLPLTIRKSYFEMRLEELKKHLDEKSSQVTS</sequence>
<dbReference type="InterPro" id="IPR026620">
    <property type="entry name" value="TMEM177"/>
</dbReference>
<organism evidence="2">
    <name type="scientific">Tabanus bromius</name>
    <name type="common">Band-eyed brown horse fly</name>
    <dbReference type="NCBI Taxonomy" id="304241"/>
    <lineage>
        <taxon>Eukaryota</taxon>
        <taxon>Metazoa</taxon>
        <taxon>Ecdysozoa</taxon>
        <taxon>Arthropoda</taxon>
        <taxon>Hexapoda</taxon>
        <taxon>Insecta</taxon>
        <taxon>Pterygota</taxon>
        <taxon>Neoptera</taxon>
        <taxon>Endopterygota</taxon>
        <taxon>Diptera</taxon>
        <taxon>Brachycera</taxon>
        <taxon>Tabanomorpha</taxon>
        <taxon>Tabanoidea</taxon>
        <taxon>Tabanidae</taxon>
        <taxon>Tabanus</taxon>
    </lineage>
</organism>
<feature type="transmembrane region" description="Helical" evidence="1">
    <location>
        <begin position="177"/>
        <end position="198"/>
    </location>
</feature>
<feature type="transmembrane region" description="Helical" evidence="1">
    <location>
        <begin position="210"/>
        <end position="230"/>
    </location>
</feature>
<dbReference type="PANTHER" id="PTHR21824:SF4">
    <property type="entry name" value="TRANSMEMBRANE PROTEIN 177"/>
    <property type="match status" value="1"/>
</dbReference>
<name>A0A0K8TQQ7_TABBR</name>
<accession>A0A0K8TQQ7</accession>
<evidence type="ECO:0000313" key="2">
    <source>
        <dbReference type="EMBL" id="JAI16496.1"/>
    </source>
</evidence>
<dbReference type="PANTHER" id="PTHR21824">
    <property type="entry name" value="TRANSMEMBRANE PROTEIN 177"/>
    <property type="match status" value="1"/>
</dbReference>
<dbReference type="EMBL" id="GDAI01001107">
    <property type="protein sequence ID" value="JAI16496.1"/>
    <property type="molecule type" value="mRNA"/>
</dbReference>
<feature type="non-terminal residue" evidence="2">
    <location>
        <position position="1"/>
    </location>
</feature>